<evidence type="ECO:0000256" key="1">
    <source>
        <dbReference type="ARBA" id="ARBA00022676"/>
    </source>
</evidence>
<reference evidence="7" key="1">
    <citation type="submission" date="2016-10" db="EMBL/GenBank/DDBJ databases">
        <authorList>
            <person name="Varghese N."/>
            <person name="Submissions S."/>
        </authorList>
    </citation>
    <scope>NUCLEOTIDE SEQUENCE [LARGE SCALE GENOMIC DNA]</scope>
    <source>
        <strain evidence="7">CGMCC 4.7042</strain>
    </source>
</reference>
<name>A0A1G9N8T5_9ACTN</name>
<evidence type="ECO:0000259" key="4">
    <source>
        <dbReference type="Pfam" id="PF00534"/>
    </source>
</evidence>
<dbReference type="GO" id="GO:1901137">
    <property type="term" value="P:carbohydrate derivative biosynthetic process"/>
    <property type="evidence" value="ECO:0007669"/>
    <property type="project" value="UniProtKB-ARBA"/>
</dbReference>
<dbReference type="AlphaFoldDB" id="A0A1G9N8T5"/>
<evidence type="ECO:0000256" key="3">
    <source>
        <dbReference type="SAM" id="MobiDB-lite"/>
    </source>
</evidence>
<dbReference type="InterPro" id="IPR028098">
    <property type="entry name" value="Glyco_trans_4-like_N"/>
</dbReference>
<protein>
    <submittedName>
        <fullName evidence="6">Glycosyltransferase involved in cell wall bisynthesis</fullName>
    </submittedName>
</protein>
<dbReference type="EMBL" id="FNHI01000001">
    <property type="protein sequence ID" value="SDL82898.1"/>
    <property type="molecule type" value="Genomic_DNA"/>
</dbReference>
<evidence type="ECO:0000259" key="5">
    <source>
        <dbReference type="Pfam" id="PF13579"/>
    </source>
</evidence>
<evidence type="ECO:0000256" key="2">
    <source>
        <dbReference type="ARBA" id="ARBA00022679"/>
    </source>
</evidence>
<dbReference type="Gene3D" id="3.40.50.2000">
    <property type="entry name" value="Glycogen Phosphorylase B"/>
    <property type="match status" value="2"/>
</dbReference>
<dbReference type="PANTHER" id="PTHR45947">
    <property type="entry name" value="SULFOQUINOVOSYL TRANSFERASE SQD2"/>
    <property type="match status" value="1"/>
</dbReference>
<feature type="region of interest" description="Disordered" evidence="3">
    <location>
        <begin position="1"/>
        <end position="20"/>
    </location>
</feature>
<gene>
    <name evidence="6" type="ORF">SAMN05444921_101546</name>
</gene>
<dbReference type="PANTHER" id="PTHR45947:SF3">
    <property type="entry name" value="SULFOQUINOVOSYL TRANSFERASE SQD2"/>
    <property type="match status" value="1"/>
</dbReference>
<dbReference type="RefSeq" id="WP_093652126.1">
    <property type="nucleotide sequence ID" value="NZ_FNHI01000001.1"/>
</dbReference>
<proteinExistence type="predicted"/>
<dbReference type="OrthoDB" id="5242526at2"/>
<keyword evidence="2 6" id="KW-0808">Transferase</keyword>
<dbReference type="STRING" id="1196353.SAMN05444921_101546"/>
<dbReference type="InterPro" id="IPR050194">
    <property type="entry name" value="Glycosyltransferase_grp1"/>
</dbReference>
<dbReference type="Pfam" id="PF13579">
    <property type="entry name" value="Glyco_trans_4_4"/>
    <property type="match status" value="1"/>
</dbReference>
<keyword evidence="7" id="KW-1185">Reference proteome</keyword>
<dbReference type="GO" id="GO:0016758">
    <property type="term" value="F:hexosyltransferase activity"/>
    <property type="evidence" value="ECO:0007669"/>
    <property type="project" value="TreeGrafter"/>
</dbReference>
<keyword evidence="1" id="KW-0328">Glycosyltransferase</keyword>
<evidence type="ECO:0000313" key="7">
    <source>
        <dbReference type="Proteomes" id="UP000199063"/>
    </source>
</evidence>
<feature type="domain" description="Glycosyl transferase family 1" evidence="4">
    <location>
        <begin position="253"/>
        <end position="420"/>
    </location>
</feature>
<feature type="domain" description="Glycosyltransferase subfamily 4-like N-terminal" evidence="5">
    <location>
        <begin position="50"/>
        <end position="238"/>
    </location>
</feature>
<evidence type="ECO:0000313" key="6">
    <source>
        <dbReference type="EMBL" id="SDL82898.1"/>
    </source>
</evidence>
<dbReference type="CDD" id="cd03801">
    <property type="entry name" value="GT4_PimA-like"/>
    <property type="match status" value="1"/>
</dbReference>
<dbReference type="InterPro" id="IPR001296">
    <property type="entry name" value="Glyco_trans_1"/>
</dbReference>
<accession>A0A1G9N8T5</accession>
<dbReference type="GeneID" id="40827878"/>
<dbReference type="Proteomes" id="UP000199063">
    <property type="component" value="Unassembled WGS sequence"/>
</dbReference>
<dbReference type="SUPFAM" id="SSF53756">
    <property type="entry name" value="UDP-Glycosyltransferase/glycogen phosphorylase"/>
    <property type="match status" value="1"/>
</dbReference>
<sequence length="445" mass="48905">MTAPTGEAPDVRPRHDVPPPAPAARALRIVLASYACDPSRGTEPGMGWAWAEALARRGHTVELLTRPHGGNTEHIGRRIEALGAVGRRIRTHVVPTPPRPWWVRVLPGFLRAQALEFVHYDGWQRRALAHARANGLDRADLVHHVSYGSLVGGSALRRLGPPLVFGPVGGGQTAPHSHRRWLGPAYFQEMVRELLWVRGMSLRPTCRATLREAALVLTTNRDTARRARRLGRADPRLVLSDGVPDALLREPRREPPEARRRPPTVLWVGRLTAIKAPELALRAFAHLSARVPGARLVVLGDGPLRGDLERLTERLGVAGSVCFRGRLPWKETLGAYDDADVLLFTSLRDSFGVQNLEAWARGLPVVHLDHQGVGDFSAPGCAAPVPLGDPADLPQRLAHALAGVLTDEEVLRRSAEAGPRWARQHTWTSKAELAERLYEAVLARR</sequence>
<dbReference type="Pfam" id="PF00534">
    <property type="entry name" value="Glycos_transf_1"/>
    <property type="match status" value="1"/>
</dbReference>
<organism evidence="6 7">
    <name type="scientific">Streptomyces wuyuanensis</name>
    <dbReference type="NCBI Taxonomy" id="1196353"/>
    <lineage>
        <taxon>Bacteria</taxon>
        <taxon>Bacillati</taxon>
        <taxon>Actinomycetota</taxon>
        <taxon>Actinomycetes</taxon>
        <taxon>Kitasatosporales</taxon>
        <taxon>Streptomycetaceae</taxon>
        <taxon>Streptomyces</taxon>
    </lineage>
</organism>